<name>A0A3R9PMU4_9CREN</name>
<accession>A0A3R9PMU4</accession>
<dbReference type="FunFam" id="3.40.50.300:FF:000152">
    <property type="entry name" value="ATP-binding cassette, sub-family E, member 1"/>
    <property type="match status" value="1"/>
</dbReference>
<sequence length="589" mass="66735">MRRRIAVVDRERCNPRKCGEECIKYCPQVRMGYKETVRLENDLLLIDEELCTGCGICVRKCPFSAISVVNLPAPVEGEEIHRYGPNGFVLYRIPLVRFGSIVGIVGQNGVGKSTALKILSGELKPNLGRQRELSWDEILERFRGSALKDYFEKILNKKIKIIRKPERIDLIPRIAKGTVKDLLNSIDERGVLNEAKELLELEKIMSRRLDELSGGELQLVAVTALYCREGDVYVVDEPSNYLDVYQRFRMSVLLRRLVSHNRAVIVVEHDLAVLDYLSDYIHVMYGIPSVYGVVSLPHSTKEGINIFLDGYLPDDNVRFRDEQIKILSRSQIKQETAVLMSYGKMKKSFNGFSIEINPGDIREGEILVAAGPNGIGKTTFMRMLAGEIKPDEGETPTSGLRISYKEQYLRVDSDDNVRNFLIKNIPDSLKSNYFNSEVVSRLRVDMLMEKNLRDLSSGELQRVMITVCLGRDADIYLIDEPSAFLDVEMRLAAAKAIKRTIEGKKKAAFVVEHDLIMMESIADRIILFEGVPGLEGKTIGPMSVVDGMNRFLKDVDITFRRDPETGRPRANKPGSKLDELARKTGRYYI</sequence>
<keyword evidence="2" id="KW-0067">ATP-binding</keyword>
<dbReference type="OrthoDB" id="30658at2157"/>
<evidence type="ECO:0000256" key="2">
    <source>
        <dbReference type="ARBA" id="ARBA00022840"/>
    </source>
</evidence>
<protein>
    <submittedName>
        <fullName evidence="5">Ribosome biogenesis/translation initiation ATPase RLI</fullName>
    </submittedName>
</protein>
<dbReference type="InterPro" id="IPR027417">
    <property type="entry name" value="P-loop_NTPase"/>
</dbReference>
<gene>
    <name evidence="5" type="ORF">D6D85_01935</name>
</gene>
<organism evidence="5 6">
    <name type="scientific">Candidatus Methanodesulfokora washburnensis</name>
    <dbReference type="NCBI Taxonomy" id="2478471"/>
    <lineage>
        <taxon>Archaea</taxon>
        <taxon>Thermoproteota</taxon>
        <taxon>Candidatus Korarchaeia</taxon>
        <taxon>Candidatus Korarchaeia incertae sedis</taxon>
        <taxon>Candidatus Methanodesulfokora</taxon>
    </lineage>
</organism>
<dbReference type="NCBIfam" id="NF009945">
    <property type="entry name" value="PRK13409.1"/>
    <property type="match status" value="1"/>
</dbReference>
<dbReference type="RefSeq" id="WP_125670381.1">
    <property type="nucleotide sequence ID" value="NZ_RCOS01000027.1"/>
</dbReference>
<dbReference type="Pfam" id="PF00037">
    <property type="entry name" value="Fer4"/>
    <property type="match status" value="1"/>
</dbReference>
<dbReference type="PRINTS" id="PR01868">
    <property type="entry name" value="ABCEFAMILY"/>
</dbReference>
<dbReference type="GO" id="GO:0005524">
    <property type="term" value="F:ATP binding"/>
    <property type="evidence" value="ECO:0007669"/>
    <property type="project" value="UniProtKB-KW"/>
</dbReference>
<dbReference type="InterPro" id="IPR003593">
    <property type="entry name" value="AAA+_ATPase"/>
</dbReference>
<dbReference type="Pfam" id="PF00005">
    <property type="entry name" value="ABC_tran"/>
    <property type="match status" value="2"/>
</dbReference>
<dbReference type="AlphaFoldDB" id="A0A3R9PMU4"/>
<dbReference type="Gene3D" id="3.40.50.300">
    <property type="entry name" value="P-loop containing nucleotide triphosphate hydrolases"/>
    <property type="match status" value="2"/>
</dbReference>
<evidence type="ECO:0000313" key="5">
    <source>
        <dbReference type="EMBL" id="RSN77767.1"/>
    </source>
</evidence>
<dbReference type="GO" id="GO:0016491">
    <property type="term" value="F:oxidoreductase activity"/>
    <property type="evidence" value="ECO:0007669"/>
    <property type="project" value="UniProtKB-ARBA"/>
</dbReference>
<dbReference type="InterPro" id="IPR017896">
    <property type="entry name" value="4Fe4S_Fe-S-bd"/>
</dbReference>
<dbReference type="PROSITE" id="PS50893">
    <property type="entry name" value="ABC_TRANSPORTER_2"/>
    <property type="match status" value="2"/>
</dbReference>
<reference evidence="5 6" key="1">
    <citation type="submission" date="2018-10" db="EMBL/GenBank/DDBJ databases">
        <title>Co-occurring genomic capacity for anaerobic methane metabolism and dissimilatory sulfite reduction discovered in the Korarchaeota.</title>
        <authorList>
            <person name="Mckay L.J."/>
            <person name="Dlakic M."/>
            <person name="Fields M.W."/>
            <person name="Delmont T.O."/>
            <person name="Eren A.M."/>
            <person name="Jay Z.J."/>
            <person name="Klingelsmith K.B."/>
            <person name="Rusch D.B."/>
            <person name="Inskeep W.P."/>
        </authorList>
    </citation>
    <scope>NUCLEOTIDE SEQUENCE [LARGE SCALE GENOMIC DNA]</scope>
    <source>
        <strain evidence="5 6">MDKW</strain>
    </source>
</reference>
<dbReference type="EMBL" id="RCOS01000027">
    <property type="protein sequence ID" value="RSN77767.1"/>
    <property type="molecule type" value="Genomic_DNA"/>
</dbReference>
<dbReference type="PROSITE" id="PS51379">
    <property type="entry name" value="4FE4S_FER_2"/>
    <property type="match status" value="2"/>
</dbReference>
<evidence type="ECO:0000256" key="1">
    <source>
        <dbReference type="ARBA" id="ARBA00022741"/>
    </source>
</evidence>
<feature type="domain" description="4Fe-4S ferredoxin-type" evidence="4">
    <location>
        <begin position="4"/>
        <end position="36"/>
    </location>
</feature>
<dbReference type="GO" id="GO:0016887">
    <property type="term" value="F:ATP hydrolysis activity"/>
    <property type="evidence" value="ECO:0007669"/>
    <property type="project" value="InterPro"/>
</dbReference>
<dbReference type="SUPFAM" id="SSF54862">
    <property type="entry name" value="4Fe-4S ferredoxins"/>
    <property type="match status" value="1"/>
</dbReference>
<dbReference type="InterPro" id="IPR007209">
    <property type="entry name" value="RNaseL-inhib-like_metal-bd_dom"/>
</dbReference>
<keyword evidence="1" id="KW-0547">Nucleotide-binding</keyword>
<dbReference type="PROSITE" id="PS00198">
    <property type="entry name" value="4FE4S_FER_1"/>
    <property type="match status" value="1"/>
</dbReference>
<keyword evidence="6" id="KW-1185">Reference proteome</keyword>
<dbReference type="InterPro" id="IPR017900">
    <property type="entry name" value="4Fe4S_Fe_S_CS"/>
</dbReference>
<feature type="domain" description="4Fe-4S ferredoxin-type" evidence="4">
    <location>
        <begin position="42"/>
        <end position="71"/>
    </location>
</feature>
<proteinExistence type="predicted"/>
<dbReference type="Proteomes" id="UP000277582">
    <property type="component" value="Unassembled WGS sequence"/>
</dbReference>
<dbReference type="SMART" id="SM00382">
    <property type="entry name" value="AAA"/>
    <property type="match status" value="2"/>
</dbReference>
<dbReference type="Pfam" id="PF04068">
    <property type="entry name" value="Fer4_RLI"/>
    <property type="match status" value="1"/>
</dbReference>
<comment type="caution">
    <text evidence="5">The sequence shown here is derived from an EMBL/GenBank/DDBJ whole genome shotgun (WGS) entry which is preliminary data.</text>
</comment>
<evidence type="ECO:0000259" key="3">
    <source>
        <dbReference type="PROSITE" id="PS50893"/>
    </source>
</evidence>
<evidence type="ECO:0000313" key="6">
    <source>
        <dbReference type="Proteomes" id="UP000277582"/>
    </source>
</evidence>
<dbReference type="InterPro" id="IPR003439">
    <property type="entry name" value="ABC_transporter-like_ATP-bd"/>
</dbReference>
<dbReference type="FunFam" id="3.40.50.300:FF:001546">
    <property type="entry name" value="RNase L inhibitor homolog"/>
    <property type="match status" value="1"/>
</dbReference>
<feature type="domain" description="ABC transporter" evidence="3">
    <location>
        <begin position="339"/>
        <end position="555"/>
    </location>
</feature>
<dbReference type="InterPro" id="IPR013283">
    <property type="entry name" value="RLI1"/>
</dbReference>
<dbReference type="SUPFAM" id="SSF52540">
    <property type="entry name" value="P-loop containing nucleoside triphosphate hydrolases"/>
    <property type="match status" value="2"/>
</dbReference>
<evidence type="ECO:0000259" key="4">
    <source>
        <dbReference type="PROSITE" id="PS51379"/>
    </source>
</evidence>
<feature type="domain" description="ABC transporter" evidence="3">
    <location>
        <begin position="75"/>
        <end position="310"/>
    </location>
</feature>
<dbReference type="PANTHER" id="PTHR19248">
    <property type="entry name" value="ATP-BINDING TRANSPORT PROTEIN-RELATED"/>
    <property type="match status" value="1"/>
</dbReference>